<accession>A0A9Q3KYU2</accession>
<dbReference type="OrthoDB" id="3344688at2759"/>
<gene>
    <name evidence="1" type="ORF">O181_129227</name>
</gene>
<proteinExistence type="predicted"/>
<dbReference type="AlphaFoldDB" id="A0A9Q3KYU2"/>
<keyword evidence="2" id="KW-1185">Reference proteome</keyword>
<dbReference type="PANTHER" id="PTHR11439:SF483">
    <property type="entry name" value="PEPTIDE SYNTHASE GLIP-LIKE, PUTATIVE (AFU_ORTHOLOGUE AFUA_3G12920)-RELATED"/>
    <property type="match status" value="1"/>
</dbReference>
<dbReference type="EMBL" id="AVOT02134614">
    <property type="protein sequence ID" value="MBW0589512.1"/>
    <property type="molecule type" value="Genomic_DNA"/>
</dbReference>
<organism evidence="1 2">
    <name type="scientific">Austropuccinia psidii MF-1</name>
    <dbReference type="NCBI Taxonomy" id="1389203"/>
    <lineage>
        <taxon>Eukaryota</taxon>
        <taxon>Fungi</taxon>
        <taxon>Dikarya</taxon>
        <taxon>Basidiomycota</taxon>
        <taxon>Pucciniomycotina</taxon>
        <taxon>Pucciniomycetes</taxon>
        <taxon>Pucciniales</taxon>
        <taxon>Sphaerophragmiaceae</taxon>
        <taxon>Austropuccinia</taxon>
    </lineage>
</organism>
<dbReference type="CDD" id="cd09272">
    <property type="entry name" value="RNase_HI_RT_Ty1"/>
    <property type="match status" value="1"/>
</dbReference>
<comment type="caution">
    <text evidence="1">The sequence shown here is derived from an EMBL/GenBank/DDBJ whole genome shotgun (WGS) entry which is preliminary data.</text>
</comment>
<dbReference type="PANTHER" id="PTHR11439">
    <property type="entry name" value="GAG-POL-RELATED RETROTRANSPOSON"/>
    <property type="match status" value="1"/>
</dbReference>
<protein>
    <recommendedName>
        <fullName evidence="3">Reverse transcriptase Ty1/copia-type domain-containing protein</fullName>
    </recommendedName>
</protein>
<evidence type="ECO:0008006" key="3">
    <source>
        <dbReference type="Google" id="ProtNLM"/>
    </source>
</evidence>
<sequence length="241" mass="27114">MAHLKKEFQARLLLKWDVDIHSIVGITVCKAGDTFYLSQPNLVNKICRSHPCNITAEQPLPEMDLESGPATCLDKDYLSKIGMLLYLAQATRPDIMFSVNYLARFSMNTSATHWAALNHLINYIRGTRMKTLEIGLQRQEEGLKMYVDVNWGGEASRSQHGFIGFLWGSPVAWNSRRQTCVASSTCQAEYMALSFAARAGMWISQSVRLAFPDVVPTLISDNKAAIKIAEKTRDTFDENFI</sequence>
<evidence type="ECO:0000313" key="1">
    <source>
        <dbReference type="EMBL" id="MBW0589512.1"/>
    </source>
</evidence>
<dbReference type="Proteomes" id="UP000765509">
    <property type="component" value="Unassembled WGS sequence"/>
</dbReference>
<name>A0A9Q3KYU2_9BASI</name>
<evidence type="ECO:0000313" key="2">
    <source>
        <dbReference type="Proteomes" id="UP000765509"/>
    </source>
</evidence>
<reference evidence="1" key="1">
    <citation type="submission" date="2021-03" db="EMBL/GenBank/DDBJ databases">
        <title>Draft genome sequence of rust myrtle Austropuccinia psidii MF-1, a brazilian biotype.</title>
        <authorList>
            <person name="Quecine M.C."/>
            <person name="Pachon D.M.R."/>
            <person name="Bonatelli M.L."/>
            <person name="Correr F.H."/>
            <person name="Franceschini L.M."/>
            <person name="Leite T.F."/>
            <person name="Margarido G.R.A."/>
            <person name="Almeida C.A."/>
            <person name="Ferrarezi J.A."/>
            <person name="Labate C.A."/>
        </authorList>
    </citation>
    <scope>NUCLEOTIDE SEQUENCE</scope>
    <source>
        <strain evidence="1">MF-1</strain>
    </source>
</reference>